<dbReference type="GO" id="GO:0031468">
    <property type="term" value="P:nuclear membrane reassembly"/>
    <property type="evidence" value="ECO:0007669"/>
    <property type="project" value="TreeGrafter"/>
</dbReference>
<dbReference type="GO" id="GO:0061025">
    <property type="term" value="P:membrane fusion"/>
    <property type="evidence" value="ECO:0007669"/>
    <property type="project" value="TreeGrafter"/>
</dbReference>
<feature type="region of interest" description="Disordered" evidence="1">
    <location>
        <begin position="43"/>
        <end position="161"/>
    </location>
</feature>
<dbReference type="OMA" id="REVLHCN"/>
<dbReference type="GO" id="GO:0036435">
    <property type="term" value="F:K48-linked polyubiquitin modification-dependent protein binding"/>
    <property type="evidence" value="ECO:0007669"/>
    <property type="project" value="EnsemblFungi"/>
</dbReference>
<dbReference type="GO" id="GO:0043130">
    <property type="term" value="F:ubiquitin binding"/>
    <property type="evidence" value="ECO:0007669"/>
    <property type="project" value="EnsemblFungi"/>
</dbReference>
<dbReference type="InterPro" id="IPR029071">
    <property type="entry name" value="Ubiquitin-like_domsf"/>
</dbReference>
<evidence type="ECO:0008006" key="6">
    <source>
        <dbReference type="Google" id="ProtNLM"/>
    </source>
</evidence>
<evidence type="ECO:0000259" key="2">
    <source>
        <dbReference type="PROSITE" id="PS50033"/>
    </source>
</evidence>
<dbReference type="GO" id="GO:0019888">
    <property type="term" value="F:protein phosphatase regulator activity"/>
    <property type="evidence" value="ECO:0007669"/>
    <property type="project" value="EnsemblFungi"/>
</dbReference>
<gene>
    <name evidence="4" type="ORF">A9F13_08g02024</name>
</gene>
<feature type="compositionally biased region" description="Basic and acidic residues" evidence="1">
    <location>
        <begin position="255"/>
        <end position="268"/>
    </location>
</feature>
<dbReference type="GO" id="GO:0007030">
    <property type="term" value="P:Golgi organization"/>
    <property type="evidence" value="ECO:0007669"/>
    <property type="project" value="TreeGrafter"/>
</dbReference>
<dbReference type="Pfam" id="PF00789">
    <property type="entry name" value="UBX"/>
    <property type="match status" value="1"/>
</dbReference>
<feature type="domain" description="UBX" evidence="2">
    <location>
        <begin position="268"/>
        <end position="345"/>
    </location>
</feature>
<name>A0AA91PZA5_CLALS</name>
<dbReference type="AlphaFoldDB" id="A0AA91PZA5"/>
<dbReference type="Gene3D" id="1.10.8.10">
    <property type="entry name" value="DNA helicase RuvA subunit, C-terminal domain"/>
    <property type="match status" value="1"/>
</dbReference>
<evidence type="ECO:0000313" key="5">
    <source>
        <dbReference type="Proteomes" id="UP000195602"/>
    </source>
</evidence>
<dbReference type="PANTHER" id="PTHR23333">
    <property type="entry name" value="UBX DOMAIN CONTAINING PROTEIN"/>
    <property type="match status" value="1"/>
</dbReference>
<evidence type="ECO:0000259" key="3">
    <source>
        <dbReference type="PROSITE" id="PS51399"/>
    </source>
</evidence>
<dbReference type="InterPro" id="IPR012989">
    <property type="entry name" value="SEP_domain"/>
</dbReference>
<dbReference type="GO" id="GO:0031134">
    <property type="term" value="P:sister chromatid biorientation"/>
    <property type="evidence" value="ECO:0007669"/>
    <property type="project" value="EnsemblFungi"/>
</dbReference>
<dbReference type="InterPro" id="IPR036241">
    <property type="entry name" value="NSFL1C_SEP_dom_sf"/>
</dbReference>
<proteinExistence type="predicted"/>
<dbReference type="FunFam" id="3.30.420.210:FF:000002">
    <property type="entry name" value="UBX domain-containing protein 1"/>
    <property type="match status" value="1"/>
</dbReference>
<dbReference type="GO" id="GO:0034727">
    <property type="term" value="P:piecemeal microautophagy of the nucleus"/>
    <property type="evidence" value="ECO:0007669"/>
    <property type="project" value="EnsemblFungi"/>
</dbReference>
<dbReference type="Gene3D" id="3.10.20.90">
    <property type="entry name" value="Phosphatidylinositol 3-kinase Catalytic Subunit, Chain A, domain 1"/>
    <property type="match status" value="1"/>
</dbReference>
<dbReference type="PROSITE" id="PS50033">
    <property type="entry name" value="UBX"/>
    <property type="match status" value="1"/>
</dbReference>
<dbReference type="Gene3D" id="3.30.420.210">
    <property type="entry name" value="SEP domain"/>
    <property type="match status" value="1"/>
</dbReference>
<dbReference type="SUPFAM" id="SSF102848">
    <property type="entry name" value="NSFL1 (p97 ATPase) cofactor p47, SEP domain"/>
    <property type="match status" value="1"/>
</dbReference>
<sequence>MSDHHLIESFVAVTGASSYLAEQYLARNNQDLAAAIEDFYAAESNSPSAASSPAPRAKAGGKTRGVHTLRELGSDDEEDKTNQNLFTGGEKSALQVENPDDSRQSSMVERIFERARAQMGEPDDRESAQAPPRQFSGGGYKLGDSERASEPIAAAPRAPPKVSREIIFWRQGFTVGDGELQRYDDPANQRVLEDLRQGRVPVSVLGVEFGQDVDVSVSRRTDEDYVPPRPVGGFRGSGKRLGSPVPGEPTPEPVSRTEKETPKEKEDPGSGDSPVQIRFANGQRVTHRFNSSDTVADIYAFVRQHHHNDQSREFVLSHAFPVKPIEESTQTLGEAKLKNEVLVQRWK</sequence>
<dbReference type="GO" id="GO:0005634">
    <property type="term" value="C:nucleus"/>
    <property type="evidence" value="ECO:0007669"/>
    <property type="project" value="TreeGrafter"/>
</dbReference>
<feature type="region of interest" description="Disordered" evidence="1">
    <location>
        <begin position="220"/>
        <end position="276"/>
    </location>
</feature>
<dbReference type="GO" id="GO:0005829">
    <property type="term" value="C:cytosol"/>
    <property type="evidence" value="ECO:0007669"/>
    <property type="project" value="TreeGrafter"/>
</dbReference>
<dbReference type="PANTHER" id="PTHR23333:SF20">
    <property type="entry name" value="NSFL1 COFACTOR P47"/>
    <property type="match status" value="1"/>
</dbReference>
<reference evidence="4 5" key="1">
    <citation type="submission" date="2017-04" db="EMBL/GenBank/DDBJ databases">
        <title>Draft genome of the yeast Clavispora lusitaniae type strain CBS 6936.</title>
        <authorList>
            <person name="Durrens P."/>
            <person name="Klopp C."/>
            <person name="Biteau N."/>
            <person name="Fitton-Ouhabi V."/>
            <person name="Dementhon K."/>
            <person name="Accoceberry I."/>
            <person name="Sherman D.J."/>
            <person name="Noel T."/>
        </authorList>
    </citation>
    <scope>NUCLEOTIDE SEQUENCE [LARGE SCALE GENOMIC DNA]</scope>
    <source>
        <strain evidence="4 5">CBS 6936</strain>
    </source>
</reference>
<dbReference type="CDD" id="cd01770">
    <property type="entry name" value="UBX_UBXN2"/>
    <property type="match status" value="1"/>
</dbReference>
<dbReference type="Pfam" id="PF14555">
    <property type="entry name" value="UBA_4"/>
    <property type="match status" value="1"/>
</dbReference>
<dbReference type="GO" id="GO:0036503">
    <property type="term" value="P:ERAD pathway"/>
    <property type="evidence" value="ECO:0007669"/>
    <property type="project" value="EnsemblFungi"/>
</dbReference>
<dbReference type="EMBL" id="LYUB02000008">
    <property type="protein sequence ID" value="OVF08496.1"/>
    <property type="molecule type" value="Genomic_DNA"/>
</dbReference>
<accession>A0AA91PZA5</accession>
<dbReference type="SMART" id="SM00553">
    <property type="entry name" value="SEP"/>
    <property type="match status" value="1"/>
</dbReference>
<dbReference type="SUPFAM" id="SSF54236">
    <property type="entry name" value="Ubiquitin-like"/>
    <property type="match status" value="1"/>
</dbReference>
<dbReference type="GO" id="GO:0000045">
    <property type="term" value="P:autophagosome assembly"/>
    <property type="evidence" value="ECO:0007669"/>
    <property type="project" value="EnsemblFungi"/>
</dbReference>
<dbReference type="PROSITE" id="PS51399">
    <property type="entry name" value="SEP"/>
    <property type="match status" value="1"/>
</dbReference>
<dbReference type="Proteomes" id="UP000195602">
    <property type="component" value="Unassembled WGS sequence"/>
</dbReference>
<dbReference type="Pfam" id="PF08059">
    <property type="entry name" value="SEP"/>
    <property type="match status" value="1"/>
</dbReference>
<dbReference type="GO" id="GO:0030437">
    <property type="term" value="P:ascospore formation"/>
    <property type="evidence" value="ECO:0007669"/>
    <property type="project" value="EnsemblFungi"/>
</dbReference>
<organism evidence="4 5">
    <name type="scientific">Clavispora lusitaniae</name>
    <name type="common">Candida lusitaniae</name>
    <dbReference type="NCBI Taxonomy" id="36911"/>
    <lineage>
        <taxon>Eukaryota</taxon>
        <taxon>Fungi</taxon>
        <taxon>Dikarya</taxon>
        <taxon>Ascomycota</taxon>
        <taxon>Saccharomycotina</taxon>
        <taxon>Pichiomycetes</taxon>
        <taxon>Metschnikowiaceae</taxon>
        <taxon>Clavispora</taxon>
    </lineage>
</organism>
<dbReference type="KEGG" id="clus:A9F13_08g02024"/>
<dbReference type="GO" id="GO:0005977">
    <property type="term" value="P:glycogen metabolic process"/>
    <property type="evidence" value="ECO:0007669"/>
    <property type="project" value="EnsemblFungi"/>
</dbReference>
<evidence type="ECO:0000256" key="1">
    <source>
        <dbReference type="SAM" id="MobiDB-lite"/>
    </source>
</evidence>
<comment type="caution">
    <text evidence="4">The sequence shown here is derived from an EMBL/GenBank/DDBJ whole genome shotgun (WGS) entry which is preliminary data.</text>
</comment>
<dbReference type="SMART" id="SM00166">
    <property type="entry name" value="UBX"/>
    <property type="match status" value="1"/>
</dbReference>
<dbReference type="InterPro" id="IPR001012">
    <property type="entry name" value="UBX_dom"/>
</dbReference>
<evidence type="ECO:0000313" key="4">
    <source>
        <dbReference type="EMBL" id="OVF08496.1"/>
    </source>
</evidence>
<protein>
    <recommendedName>
        <fullName evidence="6">UBX domain-containing protein</fullName>
    </recommendedName>
</protein>
<dbReference type="GO" id="GO:0043161">
    <property type="term" value="P:proteasome-mediated ubiquitin-dependent protein catabolic process"/>
    <property type="evidence" value="ECO:0007669"/>
    <property type="project" value="EnsemblFungi"/>
</dbReference>
<feature type="domain" description="SEP" evidence="3">
    <location>
        <begin position="161"/>
        <end position="226"/>
    </location>
</feature>
<feature type="compositionally biased region" description="Low complexity" evidence="1">
    <location>
        <begin position="43"/>
        <end position="58"/>
    </location>
</feature>